<comment type="cofactor">
    <cofactor evidence="1">
        <name>Mo-molybdopterin</name>
        <dbReference type="ChEBI" id="CHEBI:71302"/>
    </cofactor>
</comment>
<name>A0A3E0ERH7_9FLAO</name>
<dbReference type="EMBL" id="QUNI01000004">
    <property type="protein sequence ID" value="REG99746.1"/>
    <property type="molecule type" value="Genomic_DNA"/>
</dbReference>
<dbReference type="InterPro" id="IPR037165">
    <property type="entry name" value="AldOxase/xan_DH_Mopterin-bd_sf"/>
</dbReference>
<dbReference type="FunFam" id="3.30.365.10:FF:000001">
    <property type="entry name" value="Xanthine dehydrogenase oxidase"/>
    <property type="match status" value="1"/>
</dbReference>
<dbReference type="Pfam" id="PF00111">
    <property type="entry name" value="Fer2"/>
    <property type="match status" value="1"/>
</dbReference>
<evidence type="ECO:0000256" key="9">
    <source>
        <dbReference type="ARBA" id="ARBA00023002"/>
    </source>
</evidence>
<dbReference type="OrthoDB" id="9759099at2"/>
<dbReference type="InterPro" id="IPR001041">
    <property type="entry name" value="2Fe-2S_ferredoxin-type"/>
</dbReference>
<dbReference type="SMART" id="SM01008">
    <property type="entry name" value="Ald_Xan_dh_C"/>
    <property type="match status" value="1"/>
</dbReference>
<comment type="similarity">
    <text evidence="3">Belongs to the xanthine dehydrogenase family.</text>
</comment>
<dbReference type="InterPro" id="IPR000674">
    <property type="entry name" value="Ald_Oxase/Xan_DH_a/b"/>
</dbReference>
<keyword evidence="8" id="KW-0274">FAD</keyword>
<dbReference type="PANTHER" id="PTHR11908:SF132">
    <property type="entry name" value="ALDEHYDE OXIDASE 1-RELATED"/>
    <property type="match status" value="1"/>
</dbReference>
<dbReference type="InterPro" id="IPR016166">
    <property type="entry name" value="FAD-bd_PCMH"/>
</dbReference>
<dbReference type="InterPro" id="IPR016208">
    <property type="entry name" value="Ald_Oxase/xanthine_DH-like"/>
</dbReference>
<evidence type="ECO:0000259" key="16">
    <source>
        <dbReference type="PROSITE" id="PS51387"/>
    </source>
</evidence>
<dbReference type="InterPro" id="IPR005107">
    <property type="entry name" value="CO_DH_flav_C"/>
</dbReference>
<dbReference type="FunFam" id="3.10.20.30:FF:000012">
    <property type="entry name" value="Xanthine dehydrogenase/oxidase"/>
    <property type="match status" value="1"/>
</dbReference>
<keyword evidence="10" id="KW-0408">Iron</keyword>
<proteinExistence type="inferred from homology"/>
<dbReference type="InterPro" id="IPR002888">
    <property type="entry name" value="2Fe-2S-bd"/>
</dbReference>
<dbReference type="Pfam" id="PF01799">
    <property type="entry name" value="Fer2_2"/>
    <property type="match status" value="1"/>
</dbReference>
<dbReference type="GO" id="GO:0016491">
    <property type="term" value="F:oxidoreductase activity"/>
    <property type="evidence" value="ECO:0007669"/>
    <property type="project" value="UniProtKB-KW"/>
</dbReference>
<dbReference type="Pfam" id="PF02738">
    <property type="entry name" value="MoCoBD_1"/>
    <property type="match status" value="1"/>
</dbReference>
<evidence type="ECO:0000256" key="3">
    <source>
        <dbReference type="ARBA" id="ARBA00006849"/>
    </source>
</evidence>
<evidence type="ECO:0000256" key="7">
    <source>
        <dbReference type="ARBA" id="ARBA00022723"/>
    </source>
</evidence>
<evidence type="ECO:0000256" key="1">
    <source>
        <dbReference type="ARBA" id="ARBA00001924"/>
    </source>
</evidence>
<evidence type="ECO:0000259" key="15">
    <source>
        <dbReference type="PROSITE" id="PS51085"/>
    </source>
</evidence>
<evidence type="ECO:0000256" key="8">
    <source>
        <dbReference type="ARBA" id="ARBA00022827"/>
    </source>
</evidence>
<comment type="cofactor">
    <cofactor evidence="2">
        <name>FAD</name>
        <dbReference type="ChEBI" id="CHEBI:57692"/>
    </cofactor>
</comment>
<dbReference type="Gene3D" id="3.10.20.30">
    <property type="match status" value="1"/>
</dbReference>
<dbReference type="Gene3D" id="3.90.1170.50">
    <property type="entry name" value="Aldehyde oxidase/xanthine dehydrogenase, a/b hammerhead"/>
    <property type="match status" value="1"/>
</dbReference>
<dbReference type="InterPro" id="IPR008274">
    <property type="entry name" value="AldOxase/xan_DH_MoCoBD1"/>
</dbReference>
<evidence type="ECO:0000313" key="17">
    <source>
        <dbReference type="EMBL" id="REG99746.1"/>
    </source>
</evidence>
<evidence type="ECO:0000256" key="10">
    <source>
        <dbReference type="ARBA" id="ARBA00023004"/>
    </source>
</evidence>
<dbReference type="InterPro" id="IPR046867">
    <property type="entry name" value="AldOxase/xan_DH_MoCoBD2"/>
</dbReference>
<evidence type="ECO:0000256" key="4">
    <source>
        <dbReference type="ARBA" id="ARBA00022505"/>
    </source>
</evidence>
<dbReference type="PROSITE" id="PS00197">
    <property type="entry name" value="2FE2S_FER_1"/>
    <property type="match status" value="1"/>
</dbReference>
<dbReference type="SUPFAM" id="SSF56176">
    <property type="entry name" value="FAD-binding/transporter-associated domain-like"/>
    <property type="match status" value="1"/>
</dbReference>
<dbReference type="InterPro" id="IPR002346">
    <property type="entry name" value="Mopterin_DH_FAD-bd"/>
</dbReference>
<comment type="caution">
    <text evidence="17">The sequence shown here is derived from an EMBL/GenBank/DDBJ whole genome shotgun (WGS) entry which is preliminary data.</text>
</comment>
<keyword evidence="9" id="KW-0560">Oxidoreductase</keyword>
<dbReference type="PROSITE" id="PS51387">
    <property type="entry name" value="FAD_PCMH"/>
    <property type="match status" value="1"/>
</dbReference>
<dbReference type="Gene3D" id="1.10.150.120">
    <property type="entry name" value="[2Fe-2S]-binding domain"/>
    <property type="match status" value="1"/>
</dbReference>
<dbReference type="Pfam" id="PF20256">
    <property type="entry name" value="MoCoBD_2"/>
    <property type="match status" value="1"/>
</dbReference>
<evidence type="ECO:0000313" key="18">
    <source>
        <dbReference type="Proteomes" id="UP000257136"/>
    </source>
</evidence>
<dbReference type="InterPro" id="IPR036010">
    <property type="entry name" value="2Fe-2S_ferredoxin-like_sf"/>
</dbReference>
<evidence type="ECO:0000256" key="2">
    <source>
        <dbReference type="ARBA" id="ARBA00001974"/>
    </source>
</evidence>
<dbReference type="PIRSF" id="PIRSF000127">
    <property type="entry name" value="Xanthine_DH"/>
    <property type="match status" value="1"/>
</dbReference>
<dbReference type="InterPro" id="IPR016169">
    <property type="entry name" value="FAD-bd_PCMH_sub2"/>
</dbReference>
<dbReference type="RefSeq" id="WP_115812627.1">
    <property type="nucleotide sequence ID" value="NZ_QUNI01000004.1"/>
</dbReference>
<dbReference type="GO" id="GO:0071949">
    <property type="term" value="F:FAD binding"/>
    <property type="evidence" value="ECO:0007669"/>
    <property type="project" value="InterPro"/>
</dbReference>
<feature type="domain" description="FAD-binding PCMH-type" evidence="16">
    <location>
        <begin position="279"/>
        <end position="486"/>
    </location>
</feature>
<dbReference type="SMART" id="SM01092">
    <property type="entry name" value="CO_deh_flav_C"/>
    <property type="match status" value="1"/>
</dbReference>
<keyword evidence="4" id="KW-0500">Molybdenum</keyword>
<reference evidence="17 18" key="1">
    <citation type="submission" date="2018-08" db="EMBL/GenBank/DDBJ databases">
        <title>Genomic Encyclopedia of Archaeal and Bacterial Type Strains, Phase II (KMG-II): from individual species to whole genera.</title>
        <authorList>
            <person name="Goeker M."/>
        </authorList>
    </citation>
    <scope>NUCLEOTIDE SEQUENCE [LARGE SCALE GENOMIC DNA]</scope>
    <source>
        <strain evidence="17 18">DSM 100880</strain>
    </source>
</reference>
<evidence type="ECO:0000256" key="5">
    <source>
        <dbReference type="ARBA" id="ARBA00022630"/>
    </source>
</evidence>
<keyword evidence="11" id="KW-0411">Iron-sulfur</keyword>
<accession>A0A3E0ERH7</accession>
<dbReference type="GO" id="GO:0051537">
    <property type="term" value="F:2 iron, 2 sulfur cluster binding"/>
    <property type="evidence" value="ECO:0007669"/>
    <property type="project" value="UniProtKB-KW"/>
</dbReference>
<dbReference type="Pfam" id="PF03450">
    <property type="entry name" value="CO_deh_flav_C"/>
    <property type="match status" value="1"/>
</dbReference>
<keyword evidence="7" id="KW-0479">Metal-binding</keyword>
<sequence length="1530" mass="168364">MKNSVNFFLNGKPVTIENPSPDLLLIDYLRSPEVSLSGPKKPCGQGGCGGCTVIVSEWDDKEKTPKHLAINSCLRPVCAIGGLSVTTIEGTGAARKPDPKFLLQKSSSTRANVPIDEDDSPVLDAAMKEAGEKLIAVQEKISQSLNNGISSAEIKIIDEVSEYPSEQSHLGMNPVAYQLALNNGSQCGYCSVGFVMNMSEFIHNKPEATKKEIEEAFDGNLCRCTGYRSILTGMKTFASDWSAADEKNRMPCKLDPVTKAQLPANVEIPFPNAAQQPASGVSTDRWLTPKSLLELADILKNKKNVRLVHANTSYGIYKNEYLDTTLYADIRFIPELNTSYELTDNYLKIAASTTYSELIEILSKGIDKLKQINRKTAISDISILESLDYMARRTAGRIVRNAATIGGNTMLVLKHIPIHTGEPFPSDLFTALFAVETKISYLALDKNGSFKEHTKTAEALVEAIIKDPKLADEIVLTSYTIPLKDTNDVVLAQKVALREVNAHSIVNSAINFSINDDCVVKSAILAFGGIAPYPWRATETEKAMKDKKLSLADAEKLSKILAKEVISELDAQKKRMEEVPNEDFTLEYRTQLTVSFFYKAIINALVVKGVSVPENLISAAEVKWGNWPVSEGIQTYKTQDYKAPVAQPYIKVTAMYQTSGQTNYTHELAVPPLTLNGAFVQSQSALMNYSFVNPDNKNTITIPELRAFLKEKFPFFTDIITAENIKNGGRNYQGMGSDQPLFAEQLVSYVGQSIAMILAPTEQEAIKIAAFVSAECVQYSKPGSPWTEQWSEPIIDLFDAIKKGSIFPDAPVSASFASHIWKITRPGSQFDWATNDDSIAPKVLLRDQKINTQEVTVDSVPCTVVSSSQLCGGQAHFYMEPQACIVTPMDEHRMKVQPSVQSPGGMHDTVASALGMYHHQIEVEVPPVGGGFGGKTEQTRFIAGPTAVAAKATKRPVRLAVPRDEDTAMIGKRHAYYGEYQIAVDAGLHNENNKGIIQGFQLKMWGDGGAFYDCSFIVSNCIQLRTDNAYKIKNFESQIDVCRTNTAPSTAMRAFGDVQGKNIVENAIDDAAISLNMRPEDLREKNLYDRGDVTPFGQALTYCYMKQVWAYAKKVSNFEAKYQEVQKFNKENKWHKRGISMIPVKYGSGYNLLALEQSAAIVVINPSDGTVVIHQGGVEIGQGLVTQAQQVAAYVLGIPMEMIFIDNVNTSVTPNPTSTGGSTGTPYSCEAVKQTCEEMRARLMEFGYQMLKENGEDWCKSKNIDFWNYGAGENKGWAKKIKISEGNELMIWQHLINLAASQRVNLIASFNTKIKGGEVQIPAMTFKTEADQPNIPGVERVKDAKLGGGVDSFVGFTYSAACSVTEVDILTGEVKIISSDIIYDMGWSMNPAIDIGQVEGAFVQGIGYLLTEKLVSETEGANKGRLNSTNTWRYKIPAVTTIPLEMNTFLFPRNEESVESIPDDPNQIFSAKEVGEPPLVLANSVFFAIKDAIRASRKDRKLSPLFRLDAPATVQEVRRACEITEKDLGE</sequence>
<dbReference type="PANTHER" id="PTHR11908">
    <property type="entry name" value="XANTHINE DEHYDROGENASE"/>
    <property type="match status" value="1"/>
</dbReference>
<protein>
    <submittedName>
        <fullName evidence="17">Xanthine dehydrogenase/oxidase</fullName>
    </submittedName>
</protein>
<gene>
    <name evidence="17" type="ORF">C8P67_104381</name>
</gene>
<dbReference type="InterPro" id="IPR036884">
    <property type="entry name" value="2Fe-2S-bd_dom_sf"/>
</dbReference>
<dbReference type="Gene3D" id="3.30.365.10">
    <property type="entry name" value="Aldehyde oxidase/xanthine dehydrogenase, molybdopterin binding domain"/>
    <property type="match status" value="4"/>
</dbReference>
<evidence type="ECO:0000256" key="6">
    <source>
        <dbReference type="ARBA" id="ARBA00022714"/>
    </source>
</evidence>
<keyword evidence="5" id="KW-0285">Flavoprotein</keyword>
<dbReference type="SUPFAM" id="SSF55447">
    <property type="entry name" value="CO dehydrogenase flavoprotein C-terminal domain-like"/>
    <property type="match status" value="1"/>
</dbReference>
<keyword evidence="12" id="KW-0520">NAD</keyword>
<evidence type="ECO:0000256" key="13">
    <source>
        <dbReference type="ARBA" id="ARBA00034078"/>
    </source>
</evidence>
<dbReference type="Gene3D" id="3.30.390.50">
    <property type="entry name" value="CO dehydrogenase flavoprotein, C-terminal domain"/>
    <property type="match status" value="1"/>
</dbReference>
<dbReference type="PROSITE" id="PS51085">
    <property type="entry name" value="2FE2S_FER_2"/>
    <property type="match status" value="1"/>
</dbReference>
<dbReference type="Pfam" id="PF00941">
    <property type="entry name" value="FAD_binding_5"/>
    <property type="match status" value="1"/>
</dbReference>
<dbReference type="SUPFAM" id="SSF56003">
    <property type="entry name" value="Molybdenum cofactor-binding domain"/>
    <property type="match status" value="1"/>
</dbReference>
<comment type="cofactor">
    <cofactor evidence="13">
        <name>[2Fe-2S] cluster</name>
        <dbReference type="ChEBI" id="CHEBI:190135"/>
    </cofactor>
</comment>
<dbReference type="Proteomes" id="UP000257136">
    <property type="component" value="Unassembled WGS sequence"/>
</dbReference>
<evidence type="ECO:0000256" key="11">
    <source>
        <dbReference type="ARBA" id="ARBA00023014"/>
    </source>
</evidence>
<dbReference type="InterPro" id="IPR012675">
    <property type="entry name" value="Beta-grasp_dom_sf"/>
</dbReference>
<dbReference type="Gene3D" id="3.30.465.10">
    <property type="match status" value="1"/>
</dbReference>
<dbReference type="SUPFAM" id="SSF54292">
    <property type="entry name" value="2Fe-2S ferredoxin-like"/>
    <property type="match status" value="1"/>
</dbReference>
<dbReference type="InterPro" id="IPR006058">
    <property type="entry name" value="2Fe2S_fd_BS"/>
</dbReference>
<keyword evidence="18" id="KW-1185">Reference proteome</keyword>
<dbReference type="SUPFAM" id="SSF54665">
    <property type="entry name" value="CO dehydrogenase molybdoprotein N-domain-like"/>
    <property type="match status" value="1"/>
</dbReference>
<dbReference type="SUPFAM" id="SSF47741">
    <property type="entry name" value="CO dehydrogenase ISP C-domain like"/>
    <property type="match status" value="1"/>
</dbReference>
<dbReference type="InterPro" id="IPR036856">
    <property type="entry name" value="Ald_Oxase/Xan_DH_a/b_sf"/>
</dbReference>
<feature type="domain" description="2Fe-2S ferredoxin-type" evidence="15">
    <location>
        <begin position="3"/>
        <end position="91"/>
    </location>
</feature>
<dbReference type="InterPro" id="IPR036683">
    <property type="entry name" value="CO_DH_flav_C_dom_sf"/>
</dbReference>
<dbReference type="InterPro" id="IPR036318">
    <property type="entry name" value="FAD-bd_PCMH-like_sf"/>
</dbReference>
<evidence type="ECO:0000256" key="14">
    <source>
        <dbReference type="ARBA" id="ARBA00053029"/>
    </source>
</evidence>
<evidence type="ECO:0000256" key="12">
    <source>
        <dbReference type="ARBA" id="ARBA00023027"/>
    </source>
</evidence>
<keyword evidence="6" id="KW-0001">2Fe-2S</keyword>
<dbReference type="GO" id="GO:0005506">
    <property type="term" value="F:iron ion binding"/>
    <property type="evidence" value="ECO:0007669"/>
    <property type="project" value="InterPro"/>
</dbReference>
<organism evidence="17 18">
    <name type="scientific">Flavobacterium aquicola</name>
    <dbReference type="NCBI Taxonomy" id="1682742"/>
    <lineage>
        <taxon>Bacteria</taxon>
        <taxon>Pseudomonadati</taxon>
        <taxon>Bacteroidota</taxon>
        <taxon>Flavobacteriia</taxon>
        <taxon>Flavobacteriales</taxon>
        <taxon>Flavobacteriaceae</taxon>
        <taxon>Flavobacterium</taxon>
    </lineage>
</organism>
<comment type="cofactor">
    <cofactor evidence="14">
        <name>Mo-molybdopterin cytosine dinucleotide</name>
        <dbReference type="ChEBI" id="CHEBI:71308"/>
    </cofactor>
</comment>